<dbReference type="AlphaFoldDB" id="A0A8X6MXN8"/>
<evidence type="ECO:0000313" key="2">
    <source>
        <dbReference type="EMBL" id="GFS83008.1"/>
    </source>
</evidence>
<sequence>MFVYLARQPQRWRSNKWSTLFLLPYPPVSIRVDYPIPVLLLATEAFARSVQIPFLALPPYLRPRVFLPTPVRGERQSRLTNEREPQPSSSKNFSSRSSAFQRCMFLRHRYYGESRWNVW</sequence>
<evidence type="ECO:0000256" key="1">
    <source>
        <dbReference type="SAM" id="MobiDB-lite"/>
    </source>
</evidence>
<gene>
    <name evidence="2" type="ORF">NPIL_155401</name>
</gene>
<name>A0A8X6MXN8_NEPPI</name>
<protein>
    <submittedName>
        <fullName evidence="2">Uncharacterized protein</fullName>
    </submittedName>
</protein>
<dbReference type="Proteomes" id="UP000887013">
    <property type="component" value="Unassembled WGS sequence"/>
</dbReference>
<dbReference type="EMBL" id="BMAW01051874">
    <property type="protein sequence ID" value="GFS83008.1"/>
    <property type="molecule type" value="Genomic_DNA"/>
</dbReference>
<reference evidence="2" key="1">
    <citation type="submission" date="2020-08" db="EMBL/GenBank/DDBJ databases">
        <title>Multicomponent nature underlies the extraordinary mechanical properties of spider dragline silk.</title>
        <authorList>
            <person name="Kono N."/>
            <person name="Nakamura H."/>
            <person name="Mori M."/>
            <person name="Yoshida Y."/>
            <person name="Ohtoshi R."/>
            <person name="Malay A.D."/>
            <person name="Moran D.A.P."/>
            <person name="Tomita M."/>
            <person name="Numata K."/>
            <person name="Arakawa K."/>
        </authorList>
    </citation>
    <scope>NUCLEOTIDE SEQUENCE</scope>
</reference>
<feature type="compositionally biased region" description="Low complexity" evidence="1">
    <location>
        <begin position="88"/>
        <end position="97"/>
    </location>
</feature>
<accession>A0A8X6MXN8</accession>
<organism evidence="2 3">
    <name type="scientific">Nephila pilipes</name>
    <name type="common">Giant wood spider</name>
    <name type="synonym">Nephila maculata</name>
    <dbReference type="NCBI Taxonomy" id="299642"/>
    <lineage>
        <taxon>Eukaryota</taxon>
        <taxon>Metazoa</taxon>
        <taxon>Ecdysozoa</taxon>
        <taxon>Arthropoda</taxon>
        <taxon>Chelicerata</taxon>
        <taxon>Arachnida</taxon>
        <taxon>Araneae</taxon>
        <taxon>Araneomorphae</taxon>
        <taxon>Entelegynae</taxon>
        <taxon>Araneoidea</taxon>
        <taxon>Nephilidae</taxon>
        <taxon>Nephila</taxon>
    </lineage>
</organism>
<feature type="compositionally biased region" description="Basic and acidic residues" evidence="1">
    <location>
        <begin position="72"/>
        <end position="85"/>
    </location>
</feature>
<proteinExistence type="predicted"/>
<feature type="region of interest" description="Disordered" evidence="1">
    <location>
        <begin position="72"/>
        <end position="97"/>
    </location>
</feature>
<evidence type="ECO:0000313" key="3">
    <source>
        <dbReference type="Proteomes" id="UP000887013"/>
    </source>
</evidence>
<keyword evidence="3" id="KW-1185">Reference proteome</keyword>
<comment type="caution">
    <text evidence="2">The sequence shown here is derived from an EMBL/GenBank/DDBJ whole genome shotgun (WGS) entry which is preliminary data.</text>
</comment>